<gene>
    <name evidence="2" type="ORF">AFUS01_LOCUS8653</name>
</gene>
<dbReference type="EMBL" id="CAJVCH010060417">
    <property type="protein sequence ID" value="CAG7719320.1"/>
    <property type="molecule type" value="Genomic_DNA"/>
</dbReference>
<evidence type="ECO:0000313" key="2">
    <source>
        <dbReference type="EMBL" id="CAG7719320.1"/>
    </source>
</evidence>
<dbReference type="Proteomes" id="UP000708208">
    <property type="component" value="Unassembled WGS sequence"/>
</dbReference>
<dbReference type="InterPro" id="IPR008906">
    <property type="entry name" value="HATC_C_dom"/>
</dbReference>
<dbReference type="AlphaFoldDB" id="A0A8J2JFP3"/>
<protein>
    <recommendedName>
        <fullName evidence="1">HAT C-terminal dimerisation domain-containing protein</fullName>
    </recommendedName>
</protein>
<reference evidence="2" key="1">
    <citation type="submission" date="2021-06" db="EMBL/GenBank/DDBJ databases">
        <authorList>
            <person name="Hodson N. C."/>
            <person name="Mongue J. A."/>
            <person name="Jaron S. K."/>
        </authorList>
    </citation>
    <scope>NUCLEOTIDE SEQUENCE</scope>
</reference>
<comment type="caution">
    <text evidence="2">The sequence shown here is derived from an EMBL/GenBank/DDBJ whole genome shotgun (WGS) entry which is preliminary data.</text>
</comment>
<evidence type="ECO:0000313" key="3">
    <source>
        <dbReference type="Proteomes" id="UP000708208"/>
    </source>
</evidence>
<dbReference type="Pfam" id="PF05699">
    <property type="entry name" value="Dimer_Tnp_hAT"/>
    <property type="match status" value="1"/>
</dbReference>
<feature type="domain" description="HAT C-terminal dimerisation" evidence="1">
    <location>
        <begin position="40"/>
        <end position="106"/>
    </location>
</feature>
<dbReference type="OrthoDB" id="117690at2759"/>
<proteinExistence type="predicted"/>
<sequence length="110" mass="12757">MVDCTEEDVIPEKMKRTDLLSSFIFDVKLESSRSVENEVEECLQDKRCDRTSDPLEYYRQNCEIGRFPVLCRLARRYLGLSNTSSLMERVFSIAGSLNRARRPRLATGMI</sequence>
<evidence type="ECO:0000259" key="1">
    <source>
        <dbReference type="Pfam" id="PF05699"/>
    </source>
</evidence>
<organism evidence="2 3">
    <name type="scientific">Allacma fusca</name>
    <dbReference type="NCBI Taxonomy" id="39272"/>
    <lineage>
        <taxon>Eukaryota</taxon>
        <taxon>Metazoa</taxon>
        <taxon>Ecdysozoa</taxon>
        <taxon>Arthropoda</taxon>
        <taxon>Hexapoda</taxon>
        <taxon>Collembola</taxon>
        <taxon>Symphypleona</taxon>
        <taxon>Sminthuridae</taxon>
        <taxon>Allacma</taxon>
    </lineage>
</organism>
<keyword evidence="3" id="KW-1185">Reference proteome</keyword>
<accession>A0A8J2JFP3</accession>
<name>A0A8J2JFP3_9HEXA</name>
<dbReference type="GO" id="GO:0046983">
    <property type="term" value="F:protein dimerization activity"/>
    <property type="evidence" value="ECO:0007669"/>
    <property type="project" value="InterPro"/>
</dbReference>